<evidence type="ECO:0000313" key="3">
    <source>
        <dbReference type="EMBL" id="OXA51294.1"/>
    </source>
</evidence>
<dbReference type="STRING" id="158441.A0A226E2N6"/>
<evidence type="ECO:0000313" key="4">
    <source>
        <dbReference type="Proteomes" id="UP000198287"/>
    </source>
</evidence>
<sequence length="530" mass="60254">VLKILKFILQFSLETPSVKQTLFVSILYQDHPFVVPVASNRFDAEVNTMPPKKAKFVSNAQLEHLEWELRKRGIRPTGTIQRMEKKLAKAKIEEEKLLAAKELRDIEENNGQEMTMAPTTSKSQKVTIKNKDSAKVRSRRAKAKAQLMADLEEGLKIVLFRRPFQTIHYFFREIICVMNDFGKRLVYSLYDSKKGTIPATRKVALFTTFSAILYGLLFIFGRDEPESIKARELVYLYGYWMILGILSSVGFGTGLHTFVLYLGPFIAKVVLAAGECGTLDFPKPPYPDQIVCPEGVNSNHGGSVSVYDIMCKVRWESFMWGLGTALGEVPPFFMALTARVSGMSDNEDLQEFAKLLERIKQGDRKSLSILERGKLFMEDFVERIGFWGILACASIPNPLFDLAGITCGHFLVPFRTFFGATVIGKAVIKVHLQMLFVILAFNQDFLDRVVSLIRKIPRYGEKISDPFVEYISQQKAHLHNKTAWSKPGHVAYVLDIIVTFILVYFVLSIVNSMAQAYHKRICEKKRNRKC</sequence>
<keyword evidence="2" id="KW-1133">Transmembrane helix</keyword>
<organism evidence="3 4">
    <name type="scientific">Folsomia candida</name>
    <name type="common">Springtail</name>
    <dbReference type="NCBI Taxonomy" id="158441"/>
    <lineage>
        <taxon>Eukaryota</taxon>
        <taxon>Metazoa</taxon>
        <taxon>Ecdysozoa</taxon>
        <taxon>Arthropoda</taxon>
        <taxon>Hexapoda</taxon>
        <taxon>Collembola</taxon>
        <taxon>Entomobryomorpha</taxon>
        <taxon>Isotomoidea</taxon>
        <taxon>Isotomidae</taxon>
        <taxon>Proisotominae</taxon>
        <taxon>Folsomia</taxon>
    </lineage>
</organism>
<keyword evidence="4" id="KW-1185">Reference proteome</keyword>
<keyword evidence="2" id="KW-0472">Membrane</keyword>
<dbReference type="Proteomes" id="UP000198287">
    <property type="component" value="Unassembled WGS sequence"/>
</dbReference>
<accession>A0A226E2N6</accession>
<gene>
    <name evidence="3" type="ORF">Fcan01_14335</name>
</gene>
<comment type="caution">
    <text evidence="3">The sequence shown here is derived from an EMBL/GenBank/DDBJ whole genome shotgun (WGS) entry which is preliminary data.</text>
</comment>
<feature type="transmembrane region" description="Helical" evidence="2">
    <location>
        <begin position="203"/>
        <end position="220"/>
    </location>
</feature>
<dbReference type="AlphaFoldDB" id="A0A226E2N6"/>
<proteinExistence type="predicted"/>
<keyword evidence="1" id="KW-0175">Coiled coil</keyword>
<dbReference type="OrthoDB" id="2016540at2759"/>
<feature type="transmembrane region" description="Helical" evidence="2">
    <location>
        <begin position="240"/>
        <end position="262"/>
    </location>
</feature>
<feature type="transmembrane region" description="Helical" evidence="2">
    <location>
        <begin position="490"/>
        <end position="510"/>
    </location>
</feature>
<protein>
    <submittedName>
        <fullName evidence="3">Vacuole membrane protein 1</fullName>
    </submittedName>
</protein>
<name>A0A226E2N6_FOLCA</name>
<dbReference type="EMBL" id="LNIX01000008">
    <property type="protein sequence ID" value="OXA51294.1"/>
    <property type="molecule type" value="Genomic_DNA"/>
</dbReference>
<reference evidence="3 4" key="1">
    <citation type="submission" date="2015-12" db="EMBL/GenBank/DDBJ databases">
        <title>The genome of Folsomia candida.</title>
        <authorList>
            <person name="Faddeeva A."/>
            <person name="Derks M.F."/>
            <person name="Anvar Y."/>
            <person name="Smit S."/>
            <person name="Van Straalen N."/>
            <person name="Roelofs D."/>
        </authorList>
    </citation>
    <scope>NUCLEOTIDE SEQUENCE [LARGE SCALE GENOMIC DNA]</scope>
    <source>
        <strain evidence="3 4">VU population</strain>
        <tissue evidence="3">Whole body</tissue>
    </source>
</reference>
<feature type="non-terminal residue" evidence="3">
    <location>
        <position position="1"/>
    </location>
</feature>
<evidence type="ECO:0000256" key="2">
    <source>
        <dbReference type="SAM" id="Phobius"/>
    </source>
</evidence>
<keyword evidence="2" id="KW-0812">Transmembrane</keyword>
<feature type="coiled-coil region" evidence="1">
    <location>
        <begin position="80"/>
        <end position="109"/>
    </location>
</feature>
<evidence type="ECO:0000256" key="1">
    <source>
        <dbReference type="SAM" id="Coils"/>
    </source>
</evidence>